<proteinExistence type="predicted"/>
<feature type="transmembrane region" description="Helical" evidence="1">
    <location>
        <begin position="35"/>
        <end position="53"/>
    </location>
</feature>
<dbReference type="EMBL" id="FRDN01000023">
    <property type="protein sequence ID" value="SHN88150.1"/>
    <property type="molecule type" value="Genomic_DNA"/>
</dbReference>
<reference evidence="3" key="1">
    <citation type="submission" date="2016-12" db="EMBL/GenBank/DDBJ databases">
        <authorList>
            <person name="Varghese N."/>
            <person name="Submissions S."/>
        </authorList>
    </citation>
    <scope>NUCLEOTIDE SEQUENCE [LARGE SCALE GENOMIC DNA]</scope>
    <source>
        <strain evidence="3">DSM 11544</strain>
    </source>
</reference>
<gene>
    <name evidence="2" type="ORF">SAMN02745215_05170</name>
</gene>
<name>A0A1M7UYZ8_9FIRM</name>
<sequence length="94" mass="10578">MSFQGAIIGAMAFIIIGVFHPIVIKGEYYFGKRIWPLFLVAGIALIGASLFIANYMLSAIISVIGFSCLWSIHEIFEQEKRVKKGWFPGNPNRR</sequence>
<dbReference type="RefSeq" id="WP_072775220.1">
    <property type="nucleotide sequence ID" value="NZ_FRDN01000023.1"/>
</dbReference>
<keyword evidence="3" id="KW-1185">Reference proteome</keyword>
<evidence type="ECO:0000313" key="2">
    <source>
        <dbReference type="EMBL" id="SHN88150.1"/>
    </source>
</evidence>
<keyword evidence="1" id="KW-1133">Transmembrane helix</keyword>
<keyword evidence="1" id="KW-0812">Transmembrane</keyword>
<dbReference type="Pfam" id="PF14898">
    <property type="entry name" value="DUF4491"/>
    <property type="match status" value="1"/>
</dbReference>
<accession>A0A1M7UYZ8</accession>
<keyword evidence="1" id="KW-0472">Membrane</keyword>
<dbReference type="InterPro" id="IPR027890">
    <property type="entry name" value="DUF4491"/>
</dbReference>
<dbReference type="AlphaFoldDB" id="A0A1M7UYZ8"/>
<feature type="transmembrane region" description="Helical" evidence="1">
    <location>
        <begin position="6"/>
        <end position="23"/>
    </location>
</feature>
<dbReference type="Proteomes" id="UP000184010">
    <property type="component" value="Unassembled WGS sequence"/>
</dbReference>
<dbReference type="STRING" id="1121395.SAMN02745215_05170"/>
<organism evidence="2 3">
    <name type="scientific">Desulfitobacterium chlororespirans DSM 11544</name>
    <dbReference type="NCBI Taxonomy" id="1121395"/>
    <lineage>
        <taxon>Bacteria</taxon>
        <taxon>Bacillati</taxon>
        <taxon>Bacillota</taxon>
        <taxon>Clostridia</taxon>
        <taxon>Eubacteriales</taxon>
        <taxon>Desulfitobacteriaceae</taxon>
        <taxon>Desulfitobacterium</taxon>
    </lineage>
</organism>
<protein>
    <recommendedName>
        <fullName evidence="4">DUF4491 domain-containing protein</fullName>
    </recommendedName>
</protein>
<evidence type="ECO:0000256" key="1">
    <source>
        <dbReference type="SAM" id="Phobius"/>
    </source>
</evidence>
<evidence type="ECO:0000313" key="3">
    <source>
        <dbReference type="Proteomes" id="UP000184010"/>
    </source>
</evidence>
<evidence type="ECO:0008006" key="4">
    <source>
        <dbReference type="Google" id="ProtNLM"/>
    </source>
</evidence>